<dbReference type="RefSeq" id="WP_015613867.1">
    <property type="nucleotide sequence ID" value="NC_021182.1"/>
</dbReference>
<feature type="transmembrane region" description="Helical" evidence="1">
    <location>
        <begin position="7"/>
        <end position="30"/>
    </location>
</feature>
<evidence type="ECO:0000256" key="1">
    <source>
        <dbReference type="SAM" id="Phobius"/>
    </source>
</evidence>
<dbReference type="EMBL" id="CP003261">
    <property type="protein sequence ID" value="AGK95540.1"/>
    <property type="molecule type" value="Genomic_DNA"/>
</dbReference>
<evidence type="ECO:0000313" key="3">
    <source>
        <dbReference type="EMBL" id="AGK95540.1"/>
    </source>
</evidence>
<dbReference type="Pfam" id="PF12724">
    <property type="entry name" value="Flavodoxin_5"/>
    <property type="match status" value="1"/>
</dbReference>
<dbReference type="STRING" id="86416.Clopa_0487"/>
<dbReference type="eggNOG" id="COG0716">
    <property type="taxonomic scope" value="Bacteria"/>
</dbReference>
<keyword evidence="1" id="KW-0472">Membrane</keyword>
<evidence type="ECO:0000259" key="2">
    <source>
        <dbReference type="Pfam" id="PF12724"/>
    </source>
</evidence>
<dbReference type="AlphaFoldDB" id="R4K7E7"/>
<reference evidence="3 4" key="1">
    <citation type="submission" date="2012-01" db="EMBL/GenBank/DDBJ databases">
        <title>Complete sequence of chromosome of Clostridium pasteurianum BC1.</title>
        <authorList>
            <consortium name="US DOE Joint Genome Institute"/>
            <person name="Lucas S."/>
            <person name="Han J."/>
            <person name="Lapidus A."/>
            <person name="Cheng J.-F."/>
            <person name="Goodwin L."/>
            <person name="Pitluck S."/>
            <person name="Peters L."/>
            <person name="Mikhailova N."/>
            <person name="Teshima H."/>
            <person name="Detter J.C."/>
            <person name="Han C."/>
            <person name="Tapia R."/>
            <person name="Land M."/>
            <person name="Hauser L."/>
            <person name="Kyrpides N."/>
            <person name="Ivanova N."/>
            <person name="Pagani I."/>
            <person name="Dunn J."/>
            <person name="Taghavi S."/>
            <person name="Francis A."/>
            <person name="van der Lelie D."/>
            <person name="Woyke T."/>
        </authorList>
    </citation>
    <scope>NUCLEOTIDE SEQUENCE [LARGE SCALE GENOMIC DNA]</scope>
    <source>
        <strain evidence="3 4">BC1</strain>
    </source>
</reference>
<name>R4K7E7_CLOPA</name>
<dbReference type="Gene3D" id="3.40.50.360">
    <property type="match status" value="1"/>
</dbReference>
<accession>R4K7E7</accession>
<dbReference type="KEGG" id="cpas:Clopa_0487"/>
<feature type="domain" description="Flavodoxin" evidence="2">
    <location>
        <begin position="66"/>
        <end position="149"/>
    </location>
</feature>
<sequence>MKIILKVLLYIVLGILALCISEMLFFFILIHSNNTEKGNKTVIMKTDSIAHSKALVVYQPSLMTDSTKNVAYDLAKGLNSKGYDVTIAYPGKYLSTDLSTYKVVVFGSPIYIGQTSSVLNDYIKSVNNLKDQKILLFVTGGADDSEQLNSLEKLFTNAEIPMKISFKYNDKGNENKAFNLGSEIGKE</sequence>
<keyword evidence="4" id="KW-1185">Reference proteome</keyword>
<dbReference type="PATRIC" id="fig|86416.3.peg.465"/>
<gene>
    <name evidence="3" type="ORF">Clopa_0487</name>
</gene>
<dbReference type="OrthoDB" id="1907521at2"/>
<keyword evidence="1" id="KW-0812">Transmembrane</keyword>
<dbReference type="HOGENOM" id="CLU_125361_0_0_9"/>
<dbReference type="Proteomes" id="UP000013523">
    <property type="component" value="Chromosome"/>
</dbReference>
<protein>
    <recommendedName>
        <fullName evidence="2">Flavodoxin domain-containing protein</fullName>
    </recommendedName>
</protein>
<dbReference type="InterPro" id="IPR029039">
    <property type="entry name" value="Flavoprotein-like_sf"/>
</dbReference>
<proteinExistence type="predicted"/>
<organism evidence="3 4">
    <name type="scientific">Clostridium pasteurianum BC1</name>
    <dbReference type="NCBI Taxonomy" id="86416"/>
    <lineage>
        <taxon>Bacteria</taxon>
        <taxon>Bacillati</taxon>
        <taxon>Bacillota</taxon>
        <taxon>Clostridia</taxon>
        <taxon>Eubacteriales</taxon>
        <taxon>Clostridiaceae</taxon>
        <taxon>Clostridium</taxon>
    </lineage>
</organism>
<evidence type="ECO:0000313" key="4">
    <source>
        <dbReference type="Proteomes" id="UP000013523"/>
    </source>
</evidence>
<keyword evidence="1" id="KW-1133">Transmembrane helix</keyword>
<dbReference type="SUPFAM" id="SSF52218">
    <property type="entry name" value="Flavoproteins"/>
    <property type="match status" value="1"/>
</dbReference>
<dbReference type="InterPro" id="IPR026816">
    <property type="entry name" value="Flavodoxin_dom"/>
</dbReference>